<dbReference type="EMBL" id="FN543093">
    <property type="protein sequence ID" value="CBA27805.1"/>
    <property type="molecule type" value="Genomic_DNA"/>
</dbReference>
<reference evidence="3" key="2">
    <citation type="journal article" date="2011" name="J. Bacteriol.">
        <title>Complete genome sequence of Cronobacter turicensis LMG 23827, a food-borne pathogen causing deaths in neonates.</title>
        <authorList>
            <person name="Stephan R."/>
            <person name="Lehner A."/>
            <person name="Tischler P."/>
            <person name="Rattei T."/>
        </authorList>
    </citation>
    <scope>NUCLEOTIDE SEQUENCE [LARGE SCALE GENOMIC DNA]</scope>
    <source>
        <strain evidence="3">DSM 18703 / CCUG 55852 / LMG 23827 / z3032</strain>
    </source>
</reference>
<evidence type="ECO:0008006" key="4">
    <source>
        <dbReference type="Google" id="ProtNLM"/>
    </source>
</evidence>
<dbReference type="HOGENOM" id="CLU_677695_0_0_6"/>
<name>C9XV11_CROTZ</name>
<feature type="transmembrane region" description="Helical" evidence="1">
    <location>
        <begin position="31"/>
        <end position="50"/>
    </location>
</feature>
<organism evidence="2 3">
    <name type="scientific">Cronobacter turicensis (strain DSM 18703 / CCUG 55852 / LMG 23827 / z3032)</name>
    <dbReference type="NCBI Taxonomy" id="693216"/>
    <lineage>
        <taxon>Bacteria</taxon>
        <taxon>Pseudomonadati</taxon>
        <taxon>Pseudomonadota</taxon>
        <taxon>Gammaproteobacteria</taxon>
        <taxon>Enterobacterales</taxon>
        <taxon>Enterobacteriaceae</taxon>
        <taxon>Cronobacter</taxon>
    </lineage>
</organism>
<dbReference type="PATRIC" id="fig|693216.3.peg.580"/>
<dbReference type="AlphaFoldDB" id="C9XV11"/>
<evidence type="ECO:0000256" key="1">
    <source>
        <dbReference type="SAM" id="Phobius"/>
    </source>
</evidence>
<keyword evidence="3" id="KW-1185">Reference proteome</keyword>
<sequence>MYGAKMTDQTEIINGVQIKYRYKKRKYDTQHMIFIFSGFGGAGMFTWDFANALQDCPAHVVWIKDDFDNACTYYLCHHNDFYVEQAVIAFIDTMLIRYGLDKTQCTLAGFSKGGSAALWYGLKYQFKNIVSTVPQFHIGSYARKNWPEIFTHMTGEGSEASARQLDALLPRQLSSDTALDKNIYLLTSEADIQYESEVKPYISDFRKYHNFNLFMAQSLLIREHNQVTSYHVPLLLGIFYSLSQGAVPRYGECELAADNSLLPRPLKPQPVAILKKIAVKGALLFPEGVAVLKGLNCAEYQDIQVDLVFKKEGFEDVFRIAKAHRSILSRQLYDGGFVNYDKGWFCTSRYEGLSLEALPAGTYQVWLDITCQQTLMRKALEAEPALVNGTLASSEALDVFSNDGKVYVARKAHL</sequence>
<keyword evidence="1" id="KW-0812">Transmembrane</keyword>
<dbReference type="InterPro" id="IPR029058">
    <property type="entry name" value="AB_hydrolase_fold"/>
</dbReference>
<evidence type="ECO:0000313" key="3">
    <source>
        <dbReference type="Proteomes" id="UP000002069"/>
    </source>
</evidence>
<accession>C9XV11</accession>
<reference evidence="2 3" key="1">
    <citation type="journal article" date="2010" name="J. Bacteriol.">
        <title>Complete Genome Sequence of Cronobacter turicensis LMG 23827, a foodborne pathogen causing deaths in neonates.</title>
        <authorList>
            <person name="Stephan R."/>
            <person name="Lehner A."/>
            <person name="Tischler P."/>
            <person name="Rattei T."/>
        </authorList>
    </citation>
    <scope>NUCLEOTIDE SEQUENCE [LARGE SCALE GENOMIC DNA]</scope>
    <source>
        <strain evidence="3">DSM 18703 / CCUG 55852 / LMG 23827 / z3032</strain>
    </source>
</reference>
<dbReference type="SUPFAM" id="SSF53474">
    <property type="entry name" value="alpha/beta-Hydrolases"/>
    <property type="match status" value="1"/>
</dbReference>
<dbReference type="Gene3D" id="3.40.50.1820">
    <property type="entry name" value="alpha/beta hydrolase"/>
    <property type="match status" value="1"/>
</dbReference>
<protein>
    <recommendedName>
        <fullName evidence="4">Alpha/beta hydrolase</fullName>
    </recommendedName>
</protein>
<evidence type="ECO:0000313" key="2">
    <source>
        <dbReference type="EMBL" id="CBA27805.1"/>
    </source>
</evidence>
<dbReference type="Proteomes" id="UP000002069">
    <property type="component" value="Chromosome"/>
</dbReference>
<gene>
    <name evidence="2" type="ordered locus">Ctu_06110</name>
</gene>
<proteinExistence type="predicted"/>
<dbReference type="KEGG" id="ctu:CTU_06110"/>
<keyword evidence="1" id="KW-1133">Transmembrane helix</keyword>
<keyword evidence="1" id="KW-0472">Membrane</keyword>